<gene>
    <name evidence="2" type="ORF">SMN809_LOCUS61563</name>
</gene>
<name>A0A8S3F4H4_9BILA</name>
<feature type="region of interest" description="Disordered" evidence="1">
    <location>
        <begin position="25"/>
        <end position="219"/>
    </location>
</feature>
<evidence type="ECO:0000256" key="1">
    <source>
        <dbReference type="SAM" id="MobiDB-lite"/>
    </source>
</evidence>
<sequence length="243" mass="27821">TSRKDLGYDLSDDKKVEEDLEDLTNRFERSSSRQSSLKPTAYGKRTKLPKIKDPERFVDVGSQMPERKRGRRSLDRAISSSSTHRSNRHRRQSQHQQQQSPAQQSSVSYVANKVSFSLVNESNPPITIATNKQQNDEYELVTTEDNDQRYESLQKQHTIPHESIDGDEQENDDNEDDDNNNHGDEDEQAQAQEEDAEKNDDDEDEEEEQENPTVLEHLRVQATAMVSNILSSAMDQISLTATE</sequence>
<feature type="compositionally biased region" description="Basic and acidic residues" evidence="1">
    <location>
        <begin position="146"/>
        <end position="164"/>
    </location>
</feature>
<dbReference type="AlphaFoldDB" id="A0A8S3F4H4"/>
<reference evidence="2" key="1">
    <citation type="submission" date="2021-02" db="EMBL/GenBank/DDBJ databases">
        <authorList>
            <person name="Nowell W R."/>
        </authorList>
    </citation>
    <scope>NUCLEOTIDE SEQUENCE</scope>
</reference>
<feature type="non-terminal residue" evidence="2">
    <location>
        <position position="1"/>
    </location>
</feature>
<accession>A0A8S3F4H4</accession>
<evidence type="ECO:0000313" key="3">
    <source>
        <dbReference type="Proteomes" id="UP000676336"/>
    </source>
</evidence>
<proteinExistence type="predicted"/>
<dbReference type="Proteomes" id="UP000676336">
    <property type="component" value="Unassembled WGS sequence"/>
</dbReference>
<comment type="caution">
    <text evidence="2">The sequence shown here is derived from an EMBL/GenBank/DDBJ whole genome shotgun (WGS) entry which is preliminary data.</text>
</comment>
<feature type="compositionally biased region" description="Polar residues" evidence="1">
    <location>
        <begin position="114"/>
        <end position="133"/>
    </location>
</feature>
<protein>
    <submittedName>
        <fullName evidence="2">Uncharacterized protein</fullName>
    </submittedName>
</protein>
<feature type="compositionally biased region" description="Acidic residues" evidence="1">
    <location>
        <begin position="136"/>
        <end position="145"/>
    </location>
</feature>
<evidence type="ECO:0000313" key="2">
    <source>
        <dbReference type="EMBL" id="CAF5098637.1"/>
    </source>
</evidence>
<organism evidence="2 3">
    <name type="scientific">Rotaria magnacalcarata</name>
    <dbReference type="NCBI Taxonomy" id="392030"/>
    <lineage>
        <taxon>Eukaryota</taxon>
        <taxon>Metazoa</taxon>
        <taxon>Spiralia</taxon>
        <taxon>Gnathifera</taxon>
        <taxon>Rotifera</taxon>
        <taxon>Eurotatoria</taxon>
        <taxon>Bdelloidea</taxon>
        <taxon>Philodinida</taxon>
        <taxon>Philodinidae</taxon>
        <taxon>Rotaria</taxon>
    </lineage>
</organism>
<dbReference type="EMBL" id="CAJOBI010247864">
    <property type="protein sequence ID" value="CAF5098637.1"/>
    <property type="molecule type" value="Genomic_DNA"/>
</dbReference>
<feature type="compositionally biased region" description="Acidic residues" evidence="1">
    <location>
        <begin position="165"/>
        <end position="210"/>
    </location>
</feature>
<feature type="compositionally biased region" description="Low complexity" evidence="1">
    <location>
        <begin position="94"/>
        <end position="108"/>
    </location>
</feature>